<dbReference type="NCBIfam" id="TIGR00377">
    <property type="entry name" value="ant_ant_sig"/>
    <property type="match status" value="1"/>
</dbReference>
<proteinExistence type="inferred from homology"/>
<organism evidence="5 6">
    <name type="scientific">Actinoallomurus liliacearum</name>
    <dbReference type="NCBI Taxonomy" id="1080073"/>
    <lineage>
        <taxon>Bacteria</taxon>
        <taxon>Bacillati</taxon>
        <taxon>Actinomycetota</taxon>
        <taxon>Actinomycetes</taxon>
        <taxon>Streptosporangiales</taxon>
        <taxon>Thermomonosporaceae</taxon>
        <taxon>Actinoallomurus</taxon>
    </lineage>
</organism>
<comment type="caution">
    <text evidence="5">The sequence shown here is derived from an EMBL/GenBank/DDBJ whole genome shotgun (WGS) entry which is preliminary data.</text>
</comment>
<dbReference type="InterPro" id="IPR002645">
    <property type="entry name" value="STAS_dom"/>
</dbReference>
<dbReference type="SUPFAM" id="SSF52091">
    <property type="entry name" value="SpoIIaa-like"/>
    <property type="match status" value="1"/>
</dbReference>
<gene>
    <name evidence="5" type="ORF">GCM10023195_86470</name>
</gene>
<protein>
    <recommendedName>
        <fullName evidence="2">Anti-sigma factor antagonist</fullName>
    </recommendedName>
</protein>
<dbReference type="EMBL" id="BAABHJ010000040">
    <property type="protein sequence ID" value="GAA4619148.1"/>
    <property type="molecule type" value="Genomic_DNA"/>
</dbReference>
<evidence type="ECO:0000256" key="2">
    <source>
        <dbReference type="RuleBase" id="RU003749"/>
    </source>
</evidence>
<keyword evidence="6" id="KW-1185">Reference proteome</keyword>
<feature type="domain" description="STAS" evidence="4">
    <location>
        <begin position="29"/>
        <end position="126"/>
    </location>
</feature>
<evidence type="ECO:0000256" key="3">
    <source>
        <dbReference type="SAM" id="Phobius"/>
    </source>
</evidence>
<feature type="transmembrane region" description="Helical" evidence="3">
    <location>
        <begin position="58"/>
        <end position="78"/>
    </location>
</feature>
<dbReference type="Proteomes" id="UP001500212">
    <property type="component" value="Unassembled WGS sequence"/>
</dbReference>
<dbReference type="RefSeq" id="WP_345367273.1">
    <property type="nucleotide sequence ID" value="NZ_BAABHJ010000040.1"/>
</dbReference>
<name>A0ABP8TZQ8_9ACTN</name>
<keyword evidence="3" id="KW-1133">Transmembrane helix</keyword>
<evidence type="ECO:0000256" key="1">
    <source>
        <dbReference type="ARBA" id="ARBA00009013"/>
    </source>
</evidence>
<dbReference type="PROSITE" id="PS50801">
    <property type="entry name" value="STAS"/>
    <property type="match status" value="1"/>
</dbReference>
<keyword evidence="3" id="KW-0472">Membrane</keyword>
<sequence length="162" mass="17649">MTTVYTTAGHARVQGEVGPSNFHCLAHTIARLCGDVDIITAPALRERLYRVVRPGMRLLILDLSGVWFCDAAGLAVLIGTQRRATRLGVTLRVVAPRPRVAKVLHVTGLDRRLTIYPTLADALARSAAIGTVTYARNRRTRPQNPQRVSEVGITARGMATAR</sequence>
<dbReference type="Gene3D" id="3.30.750.24">
    <property type="entry name" value="STAS domain"/>
    <property type="match status" value="1"/>
</dbReference>
<dbReference type="PANTHER" id="PTHR33495:SF2">
    <property type="entry name" value="ANTI-SIGMA FACTOR ANTAGONIST TM_1081-RELATED"/>
    <property type="match status" value="1"/>
</dbReference>
<dbReference type="Pfam" id="PF01740">
    <property type="entry name" value="STAS"/>
    <property type="match status" value="1"/>
</dbReference>
<evidence type="ECO:0000313" key="6">
    <source>
        <dbReference type="Proteomes" id="UP001500212"/>
    </source>
</evidence>
<dbReference type="InterPro" id="IPR036513">
    <property type="entry name" value="STAS_dom_sf"/>
</dbReference>
<evidence type="ECO:0000313" key="5">
    <source>
        <dbReference type="EMBL" id="GAA4619148.1"/>
    </source>
</evidence>
<evidence type="ECO:0000259" key="4">
    <source>
        <dbReference type="PROSITE" id="PS50801"/>
    </source>
</evidence>
<dbReference type="PANTHER" id="PTHR33495">
    <property type="entry name" value="ANTI-SIGMA FACTOR ANTAGONIST TM_1081-RELATED-RELATED"/>
    <property type="match status" value="1"/>
</dbReference>
<keyword evidence="3" id="KW-0812">Transmembrane</keyword>
<dbReference type="InterPro" id="IPR003658">
    <property type="entry name" value="Anti-sigma_ant"/>
</dbReference>
<dbReference type="CDD" id="cd07043">
    <property type="entry name" value="STAS_anti-anti-sigma_factors"/>
    <property type="match status" value="1"/>
</dbReference>
<accession>A0ABP8TZQ8</accession>
<comment type="similarity">
    <text evidence="1 2">Belongs to the anti-sigma-factor antagonist family.</text>
</comment>
<reference evidence="6" key="1">
    <citation type="journal article" date="2019" name="Int. J. Syst. Evol. Microbiol.">
        <title>The Global Catalogue of Microorganisms (GCM) 10K type strain sequencing project: providing services to taxonomists for standard genome sequencing and annotation.</title>
        <authorList>
            <consortium name="The Broad Institute Genomics Platform"/>
            <consortium name="The Broad Institute Genome Sequencing Center for Infectious Disease"/>
            <person name="Wu L."/>
            <person name="Ma J."/>
        </authorList>
    </citation>
    <scope>NUCLEOTIDE SEQUENCE [LARGE SCALE GENOMIC DNA]</scope>
    <source>
        <strain evidence="6">JCM 17938</strain>
    </source>
</reference>